<dbReference type="Gene3D" id="1.10.238.10">
    <property type="entry name" value="EF-hand"/>
    <property type="match status" value="1"/>
</dbReference>
<dbReference type="InterPro" id="IPR018247">
    <property type="entry name" value="EF_Hand_1_Ca_BS"/>
</dbReference>
<evidence type="ECO:0000256" key="5">
    <source>
        <dbReference type="ARBA" id="ARBA00022737"/>
    </source>
</evidence>
<reference evidence="10" key="1">
    <citation type="journal article" date="2012" name="Nature">
        <title>The oyster genome reveals stress adaptation and complexity of shell formation.</title>
        <authorList>
            <person name="Zhang G."/>
            <person name="Fang X."/>
            <person name="Guo X."/>
            <person name="Li L."/>
            <person name="Luo R."/>
            <person name="Xu F."/>
            <person name="Yang P."/>
            <person name="Zhang L."/>
            <person name="Wang X."/>
            <person name="Qi H."/>
            <person name="Xiong Z."/>
            <person name="Que H."/>
            <person name="Xie Y."/>
            <person name="Holland P.W."/>
            <person name="Paps J."/>
            <person name="Zhu Y."/>
            <person name="Wu F."/>
            <person name="Chen Y."/>
            <person name="Wang J."/>
            <person name="Peng C."/>
            <person name="Meng J."/>
            <person name="Yang L."/>
            <person name="Liu J."/>
            <person name="Wen B."/>
            <person name="Zhang N."/>
            <person name="Huang Z."/>
            <person name="Zhu Q."/>
            <person name="Feng Y."/>
            <person name="Mount A."/>
            <person name="Hedgecock D."/>
            <person name="Xu Z."/>
            <person name="Liu Y."/>
            <person name="Domazet-Loso T."/>
            <person name="Du Y."/>
            <person name="Sun X."/>
            <person name="Zhang S."/>
            <person name="Liu B."/>
            <person name="Cheng P."/>
            <person name="Jiang X."/>
            <person name="Li J."/>
            <person name="Fan D."/>
            <person name="Wang W."/>
            <person name="Fu W."/>
            <person name="Wang T."/>
            <person name="Wang B."/>
            <person name="Zhang J."/>
            <person name="Peng Z."/>
            <person name="Li Y."/>
            <person name="Li N."/>
            <person name="Wang J."/>
            <person name="Chen M."/>
            <person name="He Y."/>
            <person name="Tan F."/>
            <person name="Song X."/>
            <person name="Zheng Q."/>
            <person name="Huang R."/>
            <person name="Yang H."/>
            <person name="Du X."/>
            <person name="Chen L."/>
            <person name="Yang M."/>
            <person name="Gaffney P.M."/>
            <person name="Wang S."/>
            <person name="Luo L."/>
            <person name="She Z."/>
            <person name="Ming Y."/>
            <person name="Huang W."/>
            <person name="Zhang S."/>
            <person name="Huang B."/>
            <person name="Zhang Y."/>
            <person name="Qu T."/>
            <person name="Ni P."/>
            <person name="Miao G."/>
            <person name="Wang J."/>
            <person name="Wang Q."/>
            <person name="Steinberg C.E."/>
            <person name="Wang H."/>
            <person name="Li N."/>
            <person name="Qian L."/>
            <person name="Zhang G."/>
            <person name="Li Y."/>
            <person name="Yang H."/>
            <person name="Liu X."/>
            <person name="Wang J."/>
            <person name="Yin Y."/>
            <person name="Wang J."/>
        </authorList>
    </citation>
    <scope>NUCLEOTIDE SEQUENCE [LARGE SCALE GENOMIC DNA]</scope>
    <source>
        <strain evidence="10">05x7-T-G4-1.051#20</strain>
    </source>
</reference>
<dbReference type="PANTHER" id="PTHR24020:SF20">
    <property type="entry name" value="PH DOMAIN-CONTAINING PROTEIN"/>
    <property type="match status" value="1"/>
</dbReference>
<keyword evidence="7" id="KW-0130">Cell adhesion</keyword>
<feature type="compositionally biased region" description="Low complexity" evidence="9">
    <location>
        <begin position="944"/>
        <end position="960"/>
    </location>
</feature>
<dbReference type="FunFam" id="3.40.50.410:FF:000003">
    <property type="entry name" value="Collagen type VI alpha 3 chain"/>
    <property type="match status" value="1"/>
</dbReference>
<dbReference type="CDD" id="cd00051">
    <property type="entry name" value="EFh"/>
    <property type="match status" value="1"/>
</dbReference>
<dbReference type="SUPFAM" id="SSF53300">
    <property type="entry name" value="vWA-like"/>
    <property type="match status" value="2"/>
</dbReference>
<feature type="compositionally biased region" description="Low complexity" evidence="9">
    <location>
        <begin position="571"/>
        <end position="618"/>
    </location>
</feature>
<dbReference type="InParanoid" id="K1S1G0"/>
<keyword evidence="5" id="KW-0677">Repeat</keyword>
<feature type="region of interest" description="Disordered" evidence="9">
    <location>
        <begin position="571"/>
        <end position="619"/>
    </location>
</feature>
<dbReference type="AlphaFoldDB" id="K1S1G0"/>
<evidence type="ECO:0000256" key="1">
    <source>
        <dbReference type="ARBA" id="ARBA00004498"/>
    </source>
</evidence>
<dbReference type="InterPro" id="IPR036465">
    <property type="entry name" value="vWFA_dom_sf"/>
</dbReference>
<protein>
    <submittedName>
        <fullName evidence="10">Collagen alpha-1(XII) chain</fullName>
    </submittedName>
</protein>
<keyword evidence="3" id="KW-0272">Extracellular matrix</keyword>
<keyword evidence="2" id="KW-0964">Secreted</keyword>
<evidence type="ECO:0000256" key="8">
    <source>
        <dbReference type="ARBA" id="ARBA00023119"/>
    </source>
</evidence>
<keyword evidence="8 10" id="KW-0176">Collagen</keyword>
<evidence type="ECO:0000256" key="4">
    <source>
        <dbReference type="ARBA" id="ARBA00022729"/>
    </source>
</evidence>
<evidence type="ECO:0000256" key="3">
    <source>
        <dbReference type="ARBA" id="ARBA00022530"/>
    </source>
</evidence>
<dbReference type="PROSITE" id="PS50234">
    <property type="entry name" value="VWFA"/>
    <property type="match status" value="2"/>
</dbReference>
<dbReference type="InterPro" id="IPR050525">
    <property type="entry name" value="ECM_Assembly_Org"/>
</dbReference>
<dbReference type="PRINTS" id="PR00453">
    <property type="entry name" value="VWFADOMAIN"/>
</dbReference>
<dbReference type="Pfam" id="PF01549">
    <property type="entry name" value="ShK"/>
    <property type="match status" value="4"/>
</dbReference>
<dbReference type="CDD" id="cd01450">
    <property type="entry name" value="vWFA_subfamily_ECM"/>
    <property type="match status" value="2"/>
</dbReference>
<sequence length="1186" mass="131393">MDLFIMFTGLIQPVKCRVNGHTALYSDGGIIMNYPISCFDGWWLSMKNEDSFLKRLHPLKDLPKILDRRNKFARDEKTSDKTLGFIVFNNDDETNNYNSVVTRKNKHKVTYPDTTLARKALDRRLTAVRLGKEHQSTGEAISKFLELAGKYDIDCSNTITKDELTEVFKDETFTAGQKEILFGENATIEAAMKIMDKDSSGNIDFNEIVEYCSRKGYALANYGILGSEKQQINSLKDFTQAFFSTVSLNADQIGFSSKDLPRTVGVHTHYVNTADFSVETEDVKFIMEDYTTGLYHQQRIHFSQEGCGVRDIILLVEGGGGVASPSFACAAAPADILFLLDSSRSEGSTNFQTQKDFVSKFVNFLNIGPNDVQVTVGSFSTAAYSFFNLNTYHNKANLLHAISQIPYRPGGTNTFYALDMAEHYSFTPRHGDRSNAPNIVYVMTDGQSSSHSWTHNAAQHLKNSGVKVFVIGVGHVSIDELIDMATDHEHVFTVDSFSNLPSIQHLVEATYCDVLVGRVCIDKVDYCHEYSKTLCFQEDYIAWAQMNCPDYCGFCQIHTPSPTTMKQTTATQRITTPSPTTPSTTITQPPTTTTQPPPTTAKTTAPSTEEPTPSPISEGTYDVCEDKVDKCSSYGPDICFKYTSWAAIQCPRFCLFCTPETTTTPPAATEISTTVTTPQSATRESVCAKTPADILFALDTSTSIGSQNFEREKQFVLAFVTDMDIGRSDVQVSVGTFSDNARRYFALNSHPNLHDLQAAIKGIYYEFGQTQTHLAFLLAEKYVFTNVSGDRPSATNVMFVLTDGRSQNHTATVQGAQRLKNAGVKIYAIGIGNQTDRGELNDIASDTSHVFMVDSFTDLSSIHTLVQNTYCEGRRLSEYKQTEWYTIFINNSQFSRIFDIFNVNNIVHIVNVFSANSNVRFNHSQVNKHTNIGFVFNRDDSNDTPSPKSTSTSLPTPALPTTRPCEDKITNCAGYGDGVCTSYRKWSIQNCARFCTFCHDSVTRTSTTTTLNVLTTKTTTTLPTTTSLTTRVYTVCEDKIDRCSLYGPDICFKYTTWAAVQCPKFCVFCEPPSTTTLSTTTTTTTTTTPLPSTTPFVCADQAPNCAELGPAMCLEDKAFAMRNCAVFCLLCTPTGTSIGVTEPLTFKTSTTIRQIKLTKNIKVSGRHGATRCTNKMDSTQEKADTS</sequence>
<dbReference type="Pfam" id="PF00092">
    <property type="entry name" value="VWA"/>
    <property type="match status" value="2"/>
</dbReference>
<organism evidence="10">
    <name type="scientific">Magallana gigas</name>
    <name type="common">Pacific oyster</name>
    <name type="synonym">Crassostrea gigas</name>
    <dbReference type="NCBI Taxonomy" id="29159"/>
    <lineage>
        <taxon>Eukaryota</taxon>
        <taxon>Metazoa</taxon>
        <taxon>Spiralia</taxon>
        <taxon>Lophotrochozoa</taxon>
        <taxon>Mollusca</taxon>
        <taxon>Bivalvia</taxon>
        <taxon>Autobranchia</taxon>
        <taxon>Pteriomorphia</taxon>
        <taxon>Ostreida</taxon>
        <taxon>Ostreoidea</taxon>
        <taxon>Ostreidae</taxon>
        <taxon>Magallana</taxon>
    </lineage>
</organism>
<proteinExistence type="predicted"/>
<dbReference type="SMART" id="SM00327">
    <property type="entry name" value="VWA"/>
    <property type="match status" value="2"/>
</dbReference>
<dbReference type="InterPro" id="IPR002048">
    <property type="entry name" value="EF_hand_dom"/>
</dbReference>
<gene>
    <name evidence="10" type="ORF">CGI_10024897</name>
</gene>
<evidence type="ECO:0000256" key="2">
    <source>
        <dbReference type="ARBA" id="ARBA00022525"/>
    </source>
</evidence>
<dbReference type="InterPro" id="IPR002035">
    <property type="entry name" value="VWF_A"/>
</dbReference>
<evidence type="ECO:0000313" key="10">
    <source>
        <dbReference type="EMBL" id="EKC41056.1"/>
    </source>
</evidence>
<keyword evidence="6" id="KW-0106">Calcium</keyword>
<name>K1S1G0_MAGGI</name>
<dbReference type="SMART" id="SM00254">
    <property type="entry name" value="ShKT"/>
    <property type="match status" value="5"/>
</dbReference>
<dbReference type="GO" id="GO:0007155">
    <property type="term" value="P:cell adhesion"/>
    <property type="evidence" value="ECO:0007669"/>
    <property type="project" value="UniProtKB-KW"/>
</dbReference>
<evidence type="ECO:0000256" key="9">
    <source>
        <dbReference type="SAM" id="MobiDB-lite"/>
    </source>
</evidence>
<dbReference type="EMBL" id="JH817887">
    <property type="protein sequence ID" value="EKC41056.1"/>
    <property type="molecule type" value="Genomic_DNA"/>
</dbReference>
<dbReference type="Gene3D" id="3.40.50.410">
    <property type="entry name" value="von Willebrand factor, type A domain"/>
    <property type="match status" value="2"/>
</dbReference>
<dbReference type="PROSITE" id="PS00018">
    <property type="entry name" value="EF_HAND_1"/>
    <property type="match status" value="2"/>
</dbReference>
<dbReference type="SUPFAM" id="SSF47473">
    <property type="entry name" value="EF-hand"/>
    <property type="match status" value="1"/>
</dbReference>
<dbReference type="PANTHER" id="PTHR24020">
    <property type="entry name" value="COLLAGEN ALPHA"/>
    <property type="match status" value="1"/>
</dbReference>
<dbReference type="GO" id="GO:0005581">
    <property type="term" value="C:collagen trimer"/>
    <property type="evidence" value="ECO:0007669"/>
    <property type="project" value="UniProtKB-KW"/>
</dbReference>
<dbReference type="InterPro" id="IPR003582">
    <property type="entry name" value="ShKT_dom"/>
</dbReference>
<accession>K1S1G0</accession>
<dbReference type="HOGENOM" id="CLU_272403_0_0_1"/>
<evidence type="ECO:0000256" key="6">
    <source>
        <dbReference type="ARBA" id="ARBA00022837"/>
    </source>
</evidence>
<dbReference type="GO" id="GO:0005509">
    <property type="term" value="F:calcium ion binding"/>
    <property type="evidence" value="ECO:0007669"/>
    <property type="project" value="InterPro"/>
</dbReference>
<feature type="region of interest" description="Disordered" evidence="9">
    <location>
        <begin position="937"/>
        <end position="960"/>
    </location>
</feature>
<keyword evidence="4" id="KW-0732">Signal</keyword>
<dbReference type="SMART" id="SM00054">
    <property type="entry name" value="EFh"/>
    <property type="match status" value="2"/>
</dbReference>
<dbReference type="PROSITE" id="PS50222">
    <property type="entry name" value="EF_HAND_2"/>
    <property type="match status" value="2"/>
</dbReference>
<dbReference type="InterPro" id="IPR011992">
    <property type="entry name" value="EF-hand-dom_pair"/>
</dbReference>
<evidence type="ECO:0000256" key="7">
    <source>
        <dbReference type="ARBA" id="ARBA00022889"/>
    </source>
</evidence>
<comment type="subcellular location">
    <subcellularLocation>
        <location evidence="1">Secreted</location>
        <location evidence="1">Extracellular space</location>
        <location evidence="1">Extracellular matrix</location>
    </subcellularLocation>
</comment>